<keyword evidence="2" id="KW-1185">Reference proteome</keyword>
<gene>
    <name evidence="1" type="ORF">BV22DRAFT_1064886</name>
</gene>
<evidence type="ECO:0000313" key="2">
    <source>
        <dbReference type="Proteomes" id="UP000790709"/>
    </source>
</evidence>
<proteinExistence type="predicted"/>
<accession>A0ACB8BJF2</accession>
<comment type="caution">
    <text evidence="1">The sequence shown here is derived from an EMBL/GenBank/DDBJ whole genome shotgun (WGS) entry which is preliminary data.</text>
</comment>
<organism evidence="1 2">
    <name type="scientific">Leucogyrophana mollusca</name>
    <dbReference type="NCBI Taxonomy" id="85980"/>
    <lineage>
        <taxon>Eukaryota</taxon>
        <taxon>Fungi</taxon>
        <taxon>Dikarya</taxon>
        <taxon>Basidiomycota</taxon>
        <taxon>Agaricomycotina</taxon>
        <taxon>Agaricomycetes</taxon>
        <taxon>Agaricomycetidae</taxon>
        <taxon>Boletales</taxon>
        <taxon>Boletales incertae sedis</taxon>
        <taxon>Leucogyrophana</taxon>
    </lineage>
</organism>
<name>A0ACB8BJF2_9AGAM</name>
<sequence length="149" mass="16039">MQLTLPAIFASFAALASAAAVPASSVYCSEATRFGVVTIEPSTLSPGDSFTVNADFTCALQYGINPEYTDYYIEVPVNNNGYEPPILIARRTPNLPTDSFTAQLPYAYYFANTSYVLYLATTYPVNGTNGTPYYPVGGVETPITITNIS</sequence>
<reference evidence="1" key="1">
    <citation type="journal article" date="2021" name="New Phytol.">
        <title>Evolutionary innovations through gain and loss of genes in the ectomycorrhizal Boletales.</title>
        <authorList>
            <person name="Wu G."/>
            <person name="Miyauchi S."/>
            <person name="Morin E."/>
            <person name="Kuo A."/>
            <person name="Drula E."/>
            <person name="Varga T."/>
            <person name="Kohler A."/>
            <person name="Feng B."/>
            <person name="Cao Y."/>
            <person name="Lipzen A."/>
            <person name="Daum C."/>
            <person name="Hundley H."/>
            <person name="Pangilinan J."/>
            <person name="Johnson J."/>
            <person name="Barry K."/>
            <person name="LaButti K."/>
            <person name="Ng V."/>
            <person name="Ahrendt S."/>
            <person name="Min B."/>
            <person name="Choi I.G."/>
            <person name="Park H."/>
            <person name="Plett J.M."/>
            <person name="Magnuson J."/>
            <person name="Spatafora J.W."/>
            <person name="Nagy L.G."/>
            <person name="Henrissat B."/>
            <person name="Grigoriev I.V."/>
            <person name="Yang Z.L."/>
            <person name="Xu J."/>
            <person name="Martin F.M."/>
        </authorList>
    </citation>
    <scope>NUCLEOTIDE SEQUENCE</scope>
    <source>
        <strain evidence="1">KUC20120723A-06</strain>
    </source>
</reference>
<dbReference type="EMBL" id="MU266401">
    <property type="protein sequence ID" value="KAH7925505.1"/>
    <property type="molecule type" value="Genomic_DNA"/>
</dbReference>
<evidence type="ECO:0000313" key="1">
    <source>
        <dbReference type="EMBL" id="KAH7925505.1"/>
    </source>
</evidence>
<dbReference type="Proteomes" id="UP000790709">
    <property type="component" value="Unassembled WGS sequence"/>
</dbReference>
<protein>
    <submittedName>
        <fullName evidence="1">Uncharacterized protein</fullName>
    </submittedName>
</protein>